<sequence>MKASINISYTPKTSRLSFWKRIHWKYGIAELEFTGLPSIVREMESLPLEVDTKQVIYKIESKLQIKVRQHKMGMVWGFPGVKTGARIETYAGAIYAEKVAQNNDNFNLNEKDLIKIQNVVDIRTEQQRMQLEIAQIREEEGQTIPQTTTPKESLDKSIQTEEKFMSHLKTHILYYLDMDNNMLESNRFFPQMEEDEASE</sequence>
<dbReference type="EMBL" id="JAEAOA010000213">
    <property type="protein sequence ID" value="KAK3576800.1"/>
    <property type="molecule type" value="Genomic_DNA"/>
</dbReference>
<accession>A0AAE0RNW8</accession>
<evidence type="ECO:0000313" key="2">
    <source>
        <dbReference type="Proteomes" id="UP001195483"/>
    </source>
</evidence>
<name>A0AAE0RNW8_9BIVA</name>
<comment type="caution">
    <text evidence="1">The sequence shown here is derived from an EMBL/GenBank/DDBJ whole genome shotgun (WGS) entry which is preliminary data.</text>
</comment>
<gene>
    <name evidence="1" type="ORF">CHS0354_002582</name>
</gene>
<reference evidence="1" key="1">
    <citation type="journal article" date="2021" name="Genome Biol. Evol.">
        <title>A High-Quality Reference Genome for a Parasitic Bivalve with Doubly Uniparental Inheritance (Bivalvia: Unionida).</title>
        <authorList>
            <person name="Smith C.H."/>
        </authorList>
    </citation>
    <scope>NUCLEOTIDE SEQUENCE</scope>
    <source>
        <strain evidence="1">CHS0354</strain>
    </source>
</reference>
<organism evidence="1 2">
    <name type="scientific">Potamilus streckersoni</name>
    <dbReference type="NCBI Taxonomy" id="2493646"/>
    <lineage>
        <taxon>Eukaryota</taxon>
        <taxon>Metazoa</taxon>
        <taxon>Spiralia</taxon>
        <taxon>Lophotrochozoa</taxon>
        <taxon>Mollusca</taxon>
        <taxon>Bivalvia</taxon>
        <taxon>Autobranchia</taxon>
        <taxon>Heteroconchia</taxon>
        <taxon>Palaeoheterodonta</taxon>
        <taxon>Unionida</taxon>
        <taxon>Unionoidea</taxon>
        <taxon>Unionidae</taxon>
        <taxon>Ambleminae</taxon>
        <taxon>Lampsilini</taxon>
        <taxon>Potamilus</taxon>
    </lineage>
</organism>
<reference evidence="1" key="2">
    <citation type="journal article" date="2021" name="Genome Biol. Evol.">
        <title>Developing a high-quality reference genome for a parasitic bivalve with doubly uniparental inheritance (Bivalvia: Unionida).</title>
        <authorList>
            <person name="Smith C.H."/>
        </authorList>
    </citation>
    <scope>NUCLEOTIDE SEQUENCE</scope>
    <source>
        <strain evidence="1">CHS0354</strain>
        <tissue evidence="1">Mantle</tissue>
    </source>
</reference>
<protein>
    <submittedName>
        <fullName evidence="1">Uncharacterized protein</fullName>
    </submittedName>
</protein>
<evidence type="ECO:0000313" key="1">
    <source>
        <dbReference type="EMBL" id="KAK3576800.1"/>
    </source>
</evidence>
<dbReference type="Proteomes" id="UP001195483">
    <property type="component" value="Unassembled WGS sequence"/>
</dbReference>
<proteinExistence type="predicted"/>
<reference evidence="1" key="3">
    <citation type="submission" date="2023-05" db="EMBL/GenBank/DDBJ databases">
        <authorList>
            <person name="Smith C.H."/>
        </authorList>
    </citation>
    <scope>NUCLEOTIDE SEQUENCE</scope>
    <source>
        <strain evidence="1">CHS0354</strain>
        <tissue evidence="1">Mantle</tissue>
    </source>
</reference>
<dbReference type="AlphaFoldDB" id="A0AAE0RNW8"/>
<keyword evidence="2" id="KW-1185">Reference proteome</keyword>